<dbReference type="AlphaFoldDB" id="X0TIK2"/>
<organism evidence="2">
    <name type="scientific">marine sediment metagenome</name>
    <dbReference type="NCBI Taxonomy" id="412755"/>
    <lineage>
        <taxon>unclassified sequences</taxon>
        <taxon>metagenomes</taxon>
        <taxon>ecological metagenomes</taxon>
    </lineage>
</organism>
<accession>X0TIK2</accession>
<comment type="caution">
    <text evidence="2">The sequence shown here is derived from an EMBL/GenBank/DDBJ whole genome shotgun (WGS) entry which is preliminary data.</text>
</comment>
<evidence type="ECO:0000256" key="1">
    <source>
        <dbReference type="SAM" id="MobiDB-lite"/>
    </source>
</evidence>
<proteinExistence type="predicted"/>
<name>X0TIK2_9ZZZZ</name>
<protein>
    <submittedName>
        <fullName evidence="2">Uncharacterized protein</fullName>
    </submittedName>
</protein>
<feature type="region of interest" description="Disordered" evidence="1">
    <location>
        <begin position="17"/>
        <end position="36"/>
    </location>
</feature>
<sequence>CQLGVSLFIRCETPTQSLPPAPAGKKRADPYVSALT</sequence>
<dbReference type="EMBL" id="BARS01006940">
    <property type="protein sequence ID" value="GAF75935.1"/>
    <property type="molecule type" value="Genomic_DNA"/>
</dbReference>
<evidence type="ECO:0000313" key="2">
    <source>
        <dbReference type="EMBL" id="GAF75935.1"/>
    </source>
</evidence>
<feature type="non-terminal residue" evidence="2">
    <location>
        <position position="1"/>
    </location>
</feature>
<reference evidence="2" key="1">
    <citation type="journal article" date="2014" name="Front. Microbiol.">
        <title>High frequency of phylogenetically diverse reductive dehalogenase-homologous genes in deep subseafloor sedimentary metagenomes.</title>
        <authorList>
            <person name="Kawai M."/>
            <person name="Futagami T."/>
            <person name="Toyoda A."/>
            <person name="Takaki Y."/>
            <person name="Nishi S."/>
            <person name="Hori S."/>
            <person name="Arai W."/>
            <person name="Tsubouchi T."/>
            <person name="Morono Y."/>
            <person name="Uchiyama I."/>
            <person name="Ito T."/>
            <person name="Fujiyama A."/>
            <person name="Inagaki F."/>
            <person name="Takami H."/>
        </authorList>
    </citation>
    <scope>NUCLEOTIDE SEQUENCE</scope>
    <source>
        <strain evidence="2">Expedition CK06-06</strain>
    </source>
</reference>
<gene>
    <name evidence="2" type="ORF">S01H1_13449</name>
</gene>